<reference evidence="2" key="1">
    <citation type="submission" date="2015-10" db="EMBL/GenBank/DDBJ databases">
        <authorList>
            <person name="Regsiter A."/>
            <person name="william w."/>
        </authorList>
    </citation>
    <scope>NUCLEOTIDE SEQUENCE</scope>
    <source>
        <strain evidence="2">Montdore</strain>
    </source>
</reference>
<keyword evidence="3" id="KW-1185">Reference proteome</keyword>
<proteinExistence type="predicted"/>
<keyword evidence="1" id="KW-1133">Transmembrane helix</keyword>
<evidence type="ECO:0000256" key="1">
    <source>
        <dbReference type="SAM" id="Phobius"/>
    </source>
</evidence>
<gene>
    <name evidence="2" type="ORF">GSTUAT00004087001</name>
</gene>
<organism evidence="2 3">
    <name type="scientific">Tuber aestivum</name>
    <name type="common">summer truffle</name>
    <dbReference type="NCBI Taxonomy" id="59557"/>
    <lineage>
        <taxon>Eukaryota</taxon>
        <taxon>Fungi</taxon>
        <taxon>Dikarya</taxon>
        <taxon>Ascomycota</taxon>
        <taxon>Pezizomycotina</taxon>
        <taxon>Pezizomycetes</taxon>
        <taxon>Pezizales</taxon>
        <taxon>Tuberaceae</taxon>
        <taxon>Tuber</taxon>
    </lineage>
</organism>
<sequence length="155" mass="16615">MNCSSVGSGGATSASSSSSSGSVAFLRFEFVVAFFLAFGLGRYLASRFDIISSMRLFDLFWMRFLSPLISSSAASAFLAFLPFNFLDPLSAAPASSTCPFSTSSALAFPLLNNSSWMPSSFAYASASRLSASALVLRRFLEALFSWSLRSPGMRL</sequence>
<evidence type="ECO:0000313" key="3">
    <source>
        <dbReference type="Proteomes" id="UP001412239"/>
    </source>
</evidence>
<dbReference type="AlphaFoldDB" id="A0A292PZD7"/>
<keyword evidence="1" id="KW-0812">Transmembrane</keyword>
<accession>A0A292PZD7</accession>
<name>A0A292PZD7_9PEZI</name>
<feature type="transmembrane region" description="Helical" evidence="1">
    <location>
        <begin position="64"/>
        <end position="83"/>
    </location>
</feature>
<dbReference type="EMBL" id="LN891011">
    <property type="protein sequence ID" value="CUS11830.1"/>
    <property type="molecule type" value="Genomic_DNA"/>
</dbReference>
<protein>
    <submittedName>
        <fullName evidence="2">Uncharacterized protein</fullName>
    </submittedName>
</protein>
<evidence type="ECO:0000313" key="2">
    <source>
        <dbReference type="EMBL" id="CUS11830.1"/>
    </source>
</evidence>
<keyword evidence="1" id="KW-0472">Membrane</keyword>
<feature type="transmembrane region" description="Helical" evidence="1">
    <location>
        <begin position="24"/>
        <end position="44"/>
    </location>
</feature>
<dbReference type="Proteomes" id="UP001412239">
    <property type="component" value="Unassembled WGS sequence"/>
</dbReference>